<gene>
    <name evidence="1" type="ORF">H9637_10570</name>
</gene>
<evidence type="ECO:0000313" key="2">
    <source>
        <dbReference type="Proteomes" id="UP000627166"/>
    </source>
</evidence>
<comment type="caution">
    <text evidence="1">The sequence shown here is derived from an EMBL/GenBank/DDBJ whole genome shotgun (WGS) entry which is preliminary data.</text>
</comment>
<evidence type="ECO:0008006" key="3">
    <source>
        <dbReference type="Google" id="ProtNLM"/>
    </source>
</evidence>
<evidence type="ECO:0000313" key="1">
    <source>
        <dbReference type="EMBL" id="MBD8047476.1"/>
    </source>
</evidence>
<accession>A0ABR8YT94</accession>
<reference evidence="1 2" key="1">
    <citation type="submission" date="2020-08" db="EMBL/GenBank/DDBJ databases">
        <title>A Genomic Blueprint of the Chicken Gut Microbiome.</title>
        <authorList>
            <person name="Gilroy R."/>
            <person name="Ravi A."/>
            <person name="Getino M."/>
            <person name="Pursley I."/>
            <person name="Horton D.L."/>
            <person name="Alikhan N.-F."/>
            <person name="Baker D."/>
            <person name="Gharbi K."/>
            <person name="Hall N."/>
            <person name="Watson M."/>
            <person name="Adriaenssens E.M."/>
            <person name="Foster-Nyarko E."/>
            <person name="Jarju S."/>
            <person name="Secka A."/>
            <person name="Antonio M."/>
            <person name="Oren A."/>
            <person name="Chaudhuri R."/>
            <person name="La Ragione R.M."/>
            <person name="Hildebrand F."/>
            <person name="Pallen M.J."/>
        </authorList>
    </citation>
    <scope>NUCLEOTIDE SEQUENCE [LARGE SCALE GENOMIC DNA]</scope>
    <source>
        <strain evidence="1 2">N37</strain>
    </source>
</reference>
<proteinExistence type="predicted"/>
<name>A0ABR8YT94_9CLOT</name>
<dbReference type="EMBL" id="JACSQB010000078">
    <property type="protein sequence ID" value="MBD8047476.1"/>
    <property type="molecule type" value="Genomic_DNA"/>
</dbReference>
<dbReference type="RefSeq" id="WP_191740444.1">
    <property type="nucleotide sequence ID" value="NZ_JACSQB010000078.1"/>
</dbReference>
<organism evidence="1 2">
    <name type="scientific">Clostridium faecium</name>
    <dbReference type="NCBI Taxonomy" id="2762223"/>
    <lineage>
        <taxon>Bacteria</taxon>
        <taxon>Bacillati</taxon>
        <taxon>Bacillota</taxon>
        <taxon>Clostridia</taxon>
        <taxon>Eubacteriales</taxon>
        <taxon>Clostridiaceae</taxon>
        <taxon>Clostridium</taxon>
    </lineage>
</organism>
<dbReference type="Proteomes" id="UP000627166">
    <property type="component" value="Unassembled WGS sequence"/>
</dbReference>
<sequence>MKLCVEELDDFLESLTIYFPDDDIKREDWIELWGDERTSVYAIKENGVIKGSIAIYN</sequence>
<keyword evidence="2" id="KW-1185">Reference proteome</keyword>
<protein>
    <recommendedName>
        <fullName evidence="3">GNAT family N-acetyltransferase</fullName>
    </recommendedName>
</protein>